<evidence type="ECO:0000256" key="5">
    <source>
        <dbReference type="ARBA" id="ARBA00022741"/>
    </source>
</evidence>
<dbReference type="PROSITE" id="PS50011">
    <property type="entry name" value="PROTEIN_KINASE_DOM"/>
    <property type="match status" value="1"/>
</dbReference>
<evidence type="ECO:0000259" key="10">
    <source>
        <dbReference type="PROSITE" id="PS50011"/>
    </source>
</evidence>
<dbReference type="InterPro" id="IPR011992">
    <property type="entry name" value="EF-hand-dom_pair"/>
</dbReference>
<dbReference type="SMART" id="SM00220">
    <property type="entry name" value="S_TKc"/>
    <property type="match status" value="1"/>
</dbReference>
<dbReference type="Gene3D" id="1.10.510.10">
    <property type="entry name" value="Transferase(Phosphotransferase) domain 1"/>
    <property type="match status" value="1"/>
</dbReference>
<evidence type="ECO:0000256" key="6">
    <source>
        <dbReference type="ARBA" id="ARBA00022777"/>
    </source>
</evidence>
<dbReference type="FunFam" id="3.30.200.20:FF:000101">
    <property type="entry name" value="CDPK-related kinase 1"/>
    <property type="match status" value="1"/>
</dbReference>
<dbReference type="SUPFAM" id="SSF47473">
    <property type="entry name" value="EF-hand"/>
    <property type="match status" value="1"/>
</dbReference>
<keyword evidence="1" id="KW-0723">Serine/threonine-protein kinase</keyword>
<sequence>MGLCHGKQIQSPHIQQEEIPPVPGVEVPAAVPETPKQPKFPFYSPSPLRSSYKDSPANSSVKSTPLRFLKRPFPPPSPAKHIKALLARRHGSVKPNEASIPEGSEVELGLDKNFGFSKQIFSKFELGEEVGRGHFGYTCTAKAKKGDMKGEEVAVKVIPKAKMTTAIAIEDVRREVRILRSLTGHKNLVQFYDACEDEDNVYIVMELCKGGELLERILSRGGKYSEEDAKAVIVQILSVVSFCHLQGVVHRDLKPENFLFATKDEKSTLKAIDFGLSDFVKPDERLNDIVGSAYYVAPEVLHRSYGTEADMWSVGVIAYILLCGSRPFWARTESGIFRAVLKADPTFDEAPWPSLSSEAKDFVKKLLNKDYRKRMTAAQALCHPWVQNFEEVKIPLDIIVYKLVKAYICSSSLRKSALRALAKTLTVDQLYYLQEQFALLGPNKSGYISLQNLKTALSRNSTDTMKDSRVLDFANMVSALQYRKLDFEEFAAAAISVHQMEALDTWEQHARNGYEFFEKDGNRPIMIEELASELGLSPSVPVHVVLQDWIRHSDGKLSLLGFIKLLHGFSSRTIPKA</sequence>
<dbReference type="SUPFAM" id="SSF56112">
    <property type="entry name" value="Protein kinase-like (PK-like)"/>
    <property type="match status" value="1"/>
</dbReference>
<evidence type="ECO:0000256" key="8">
    <source>
        <dbReference type="PROSITE-ProRule" id="PRU10141"/>
    </source>
</evidence>
<dbReference type="FunFam" id="1.10.510.10:FF:001294">
    <property type="entry name" value="CDPK-related kinase 3"/>
    <property type="match status" value="1"/>
</dbReference>
<gene>
    <name evidence="11" type="ORF">OPV22_015564</name>
</gene>
<organism evidence="11 12">
    <name type="scientific">Ensete ventricosum</name>
    <name type="common">Abyssinian banana</name>
    <name type="synonym">Musa ensete</name>
    <dbReference type="NCBI Taxonomy" id="4639"/>
    <lineage>
        <taxon>Eukaryota</taxon>
        <taxon>Viridiplantae</taxon>
        <taxon>Streptophyta</taxon>
        <taxon>Embryophyta</taxon>
        <taxon>Tracheophyta</taxon>
        <taxon>Spermatophyta</taxon>
        <taxon>Magnoliopsida</taxon>
        <taxon>Liliopsida</taxon>
        <taxon>Zingiberales</taxon>
        <taxon>Musaceae</taxon>
        <taxon>Ensete</taxon>
    </lineage>
</organism>
<protein>
    <recommendedName>
        <fullName evidence="10">Protein kinase domain-containing protein</fullName>
    </recommendedName>
</protein>
<keyword evidence="12" id="KW-1185">Reference proteome</keyword>
<dbReference type="InterPro" id="IPR017441">
    <property type="entry name" value="Protein_kinase_ATP_BS"/>
</dbReference>
<dbReference type="AlphaFoldDB" id="A0AAV8RC77"/>
<dbReference type="GO" id="GO:0004674">
    <property type="term" value="F:protein serine/threonine kinase activity"/>
    <property type="evidence" value="ECO:0007669"/>
    <property type="project" value="UniProtKB-KW"/>
</dbReference>
<dbReference type="PROSITE" id="PS00108">
    <property type="entry name" value="PROTEIN_KINASE_ST"/>
    <property type="match status" value="1"/>
</dbReference>
<evidence type="ECO:0000256" key="3">
    <source>
        <dbReference type="ARBA" id="ARBA00022679"/>
    </source>
</evidence>
<dbReference type="InterPro" id="IPR011009">
    <property type="entry name" value="Kinase-like_dom_sf"/>
</dbReference>
<feature type="region of interest" description="Disordered" evidence="9">
    <location>
        <begin position="1"/>
        <end position="73"/>
    </location>
</feature>
<keyword evidence="2" id="KW-0597">Phosphoprotein</keyword>
<feature type="binding site" evidence="8">
    <location>
        <position position="156"/>
    </location>
    <ligand>
        <name>ATP</name>
        <dbReference type="ChEBI" id="CHEBI:30616"/>
    </ligand>
</feature>
<evidence type="ECO:0000256" key="2">
    <source>
        <dbReference type="ARBA" id="ARBA00022553"/>
    </source>
</evidence>
<keyword evidence="5 8" id="KW-0547">Nucleotide-binding</keyword>
<dbReference type="Proteomes" id="UP001222027">
    <property type="component" value="Unassembled WGS sequence"/>
</dbReference>
<dbReference type="InterPro" id="IPR008271">
    <property type="entry name" value="Ser/Thr_kinase_AS"/>
</dbReference>
<dbReference type="PANTHER" id="PTHR24349">
    <property type="entry name" value="SERINE/THREONINE-PROTEIN KINASE"/>
    <property type="match status" value="1"/>
</dbReference>
<evidence type="ECO:0000256" key="9">
    <source>
        <dbReference type="SAM" id="MobiDB-lite"/>
    </source>
</evidence>
<evidence type="ECO:0000313" key="11">
    <source>
        <dbReference type="EMBL" id="KAJ8493843.1"/>
    </source>
</evidence>
<keyword evidence="4" id="KW-0677">Repeat</keyword>
<dbReference type="CDD" id="cd05117">
    <property type="entry name" value="STKc_CAMK"/>
    <property type="match status" value="1"/>
</dbReference>
<dbReference type="FunFam" id="1.10.238.10:FF:000233">
    <property type="entry name" value="CDPK-related kinase 1"/>
    <property type="match status" value="1"/>
</dbReference>
<proteinExistence type="predicted"/>
<feature type="domain" description="Protein kinase" evidence="10">
    <location>
        <begin position="124"/>
        <end position="386"/>
    </location>
</feature>
<keyword evidence="3" id="KW-0808">Transferase</keyword>
<dbReference type="Gene3D" id="1.10.238.10">
    <property type="entry name" value="EF-hand"/>
    <property type="match status" value="1"/>
</dbReference>
<evidence type="ECO:0000256" key="4">
    <source>
        <dbReference type="ARBA" id="ARBA00022737"/>
    </source>
</evidence>
<comment type="caution">
    <text evidence="11">The sequence shown here is derived from an EMBL/GenBank/DDBJ whole genome shotgun (WGS) entry which is preliminary data.</text>
</comment>
<dbReference type="FunFam" id="1.10.510.10:FF:001864">
    <property type="entry name" value="Calcium-dependent protein kinase SK5"/>
    <property type="match status" value="1"/>
</dbReference>
<name>A0AAV8RC77_ENSVE</name>
<dbReference type="InterPro" id="IPR000719">
    <property type="entry name" value="Prot_kinase_dom"/>
</dbReference>
<evidence type="ECO:0000313" key="12">
    <source>
        <dbReference type="Proteomes" id="UP001222027"/>
    </source>
</evidence>
<dbReference type="PROSITE" id="PS00107">
    <property type="entry name" value="PROTEIN_KINASE_ATP"/>
    <property type="match status" value="1"/>
</dbReference>
<accession>A0AAV8RC77</accession>
<reference evidence="11 12" key="1">
    <citation type="submission" date="2022-12" db="EMBL/GenBank/DDBJ databases">
        <title>Chromosome-scale assembly of the Ensete ventricosum genome.</title>
        <authorList>
            <person name="Dussert Y."/>
            <person name="Stocks J."/>
            <person name="Wendawek A."/>
            <person name="Woldeyes F."/>
            <person name="Nichols R.A."/>
            <person name="Borrell J.S."/>
        </authorList>
    </citation>
    <scope>NUCLEOTIDE SEQUENCE [LARGE SCALE GENOMIC DNA]</scope>
    <source>
        <strain evidence="12">cv. Maze</strain>
        <tissue evidence="11">Seeds</tissue>
    </source>
</reference>
<keyword evidence="7 8" id="KW-0067">ATP-binding</keyword>
<keyword evidence="6" id="KW-0418">Kinase</keyword>
<dbReference type="EMBL" id="JAQQAF010000004">
    <property type="protein sequence ID" value="KAJ8493843.1"/>
    <property type="molecule type" value="Genomic_DNA"/>
</dbReference>
<feature type="compositionally biased region" description="Low complexity" evidence="9">
    <location>
        <begin position="24"/>
        <end position="34"/>
    </location>
</feature>
<dbReference type="Pfam" id="PF00069">
    <property type="entry name" value="Pkinase"/>
    <property type="match status" value="1"/>
</dbReference>
<evidence type="ECO:0000256" key="7">
    <source>
        <dbReference type="ARBA" id="ARBA00022840"/>
    </source>
</evidence>
<dbReference type="GO" id="GO:0005524">
    <property type="term" value="F:ATP binding"/>
    <property type="evidence" value="ECO:0007669"/>
    <property type="project" value="UniProtKB-UniRule"/>
</dbReference>
<evidence type="ECO:0000256" key="1">
    <source>
        <dbReference type="ARBA" id="ARBA00022527"/>
    </source>
</evidence>
<dbReference type="Gene3D" id="3.30.200.20">
    <property type="entry name" value="Phosphorylase Kinase, domain 1"/>
    <property type="match status" value="1"/>
</dbReference>
<dbReference type="InterPro" id="IPR050205">
    <property type="entry name" value="CDPK_Ser/Thr_kinases"/>
</dbReference>